<gene>
    <name evidence="2" type="ORF">SAMN05216476_4972</name>
</gene>
<keyword evidence="1" id="KW-0732">Signal</keyword>
<dbReference type="RefSeq" id="WP_047701815.1">
    <property type="nucleotide sequence ID" value="NZ_CAKKMJ010000142.1"/>
</dbReference>
<dbReference type="EMBL" id="LT629790">
    <property type="protein sequence ID" value="SDU73327.1"/>
    <property type="molecule type" value="Genomic_DNA"/>
</dbReference>
<feature type="chain" id="PRO_5043387839" evidence="1">
    <location>
        <begin position="24"/>
        <end position="168"/>
    </location>
</feature>
<accession>A0AAX2DI06</accession>
<dbReference type="GeneID" id="76214961"/>
<evidence type="ECO:0000256" key="1">
    <source>
        <dbReference type="SAM" id="SignalP"/>
    </source>
</evidence>
<dbReference type="AlphaFoldDB" id="A0AAX2DI06"/>
<protein>
    <submittedName>
        <fullName evidence="2">Uncharacterized protein</fullName>
    </submittedName>
</protein>
<name>A0AAX2DI06_9PSED</name>
<dbReference type="Proteomes" id="UP000183772">
    <property type="component" value="Chromosome I"/>
</dbReference>
<reference evidence="2 3" key="1">
    <citation type="submission" date="2016-10" db="EMBL/GenBank/DDBJ databases">
        <authorList>
            <person name="Varghese N."/>
            <person name="Submissions S."/>
        </authorList>
    </citation>
    <scope>NUCLEOTIDE SEQUENCE [LARGE SCALE GENOMIC DNA]</scope>
    <source>
        <strain evidence="2 3">DSM 16733</strain>
    </source>
</reference>
<evidence type="ECO:0000313" key="2">
    <source>
        <dbReference type="EMBL" id="SDU73327.1"/>
    </source>
</evidence>
<feature type="signal peptide" evidence="1">
    <location>
        <begin position="1"/>
        <end position="23"/>
    </location>
</feature>
<proteinExistence type="predicted"/>
<keyword evidence="3" id="KW-1185">Reference proteome</keyword>
<evidence type="ECO:0000313" key="3">
    <source>
        <dbReference type="Proteomes" id="UP000183772"/>
    </source>
</evidence>
<sequence length="168" mass="18981">MNILKSFILALVLGPAMVANSMANTGITVEITNNTNGTLSMTNLLTDPPQPADFSSNAYDVSPKSIRNIHFVHQRSYTYPTAGWQPTLKKVKPIELVLSYALSNYDFECQMQTRFQAPVVFGTLEPRYKPDWNSRSNYTGDGKYTCRTEVSQKMLEPPFNYTVRLIVE</sequence>
<organism evidence="2 3">
    <name type="scientific">Pseudomonas mediterranea</name>
    <dbReference type="NCBI Taxonomy" id="183795"/>
    <lineage>
        <taxon>Bacteria</taxon>
        <taxon>Pseudomonadati</taxon>
        <taxon>Pseudomonadota</taxon>
        <taxon>Gammaproteobacteria</taxon>
        <taxon>Pseudomonadales</taxon>
        <taxon>Pseudomonadaceae</taxon>
        <taxon>Pseudomonas</taxon>
    </lineage>
</organism>